<dbReference type="EC" id="2.7.13.3" evidence="3"/>
<name>A0A1C2DJZ2_9HYPH</name>
<accession>A0A1C2DJZ2</accession>
<dbReference type="InterPro" id="IPR004358">
    <property type="entry name" value="Sig_transdc_His_kin-like_C"/>
</dbReference>
<reference evidence="12 13" key="1">
    <citation type="submission" date="2016-08" db="EMBL/GenBank/DDBJ databases">
        <title>Whole genome sequence of Mesorhizobium sp. strain UASWS1009 isolated from industrial sewage.</title>
        <authorList>
            <person name="Crovadore J."/>
            <person name="Calmin G."/>
            <person name="Chablais R."/>
            <person name="Cochard B."/>
            <person name="Lefort F."/>
        </authorList>
    </citation>
    <scope>NUCLEOTIDE SEQUENCE [LARGE SCALE GENOMIC DNA]</scope>
    <source>
        <strain evidence="12 13">UASWS1009</strain>
    </source>
</reference>
<proteinExistence type="predicted"/>
<dbReference type="Pfam" id="PF02518">
    <property type="entry name" value="HATPase_c"/>
    <property type="match status" value="1"/>
</dbReference>
<dbReference type="InterPro" id="IPR036097">
    <property type="entry name" value="HisK_dim/P_sf"/>
</dbReference>
<dbReference type="InterPro" id="IPR003661">
    <property type="entry name" value="HisK_dim/P_dom"/>
</dbReference>
<keyword evidence="7" id="KW-0418">Kinase</keyword>
<evidence type="ECO:0000259" key="11">
    <source>
        <dbReference type="PROSITE" id="PS50109"/>
    </source>
</evidence>
<dbReference type="SUPFAM" id="SSF55874">
    <property type="entry name" value="ATPase domain of HSP90 chaperone/DNA topoisomerase II/histidine kinase"/>
    <property type="match status" value="1"/>
</dbReference>
<dbReference type="InterPro" id="IPR005467">
    <property type="entry name" value="His_kinase_dom"/>
</dbReference>
<feature type="transmembrane region" description="Helical" evidence="10">
    <location>
        <begin position="162"/>
        <end position="188"/>
    </location>
</feature>
<dbReference type="InterPro" id="IPR003594">
    <property type="entry name" value="HATPase_dom"/>
</dbReference>
<keyword evidence="10" id="KW-1133">Transmembrane helix</keyword>
<dbReference type="SMART" id="SM00387">
    <property type="entry name" value="HATPase_c"/>
    <property type="match status" value="1"/>
</dbReference>
<evidence type="ECO:0000256" key="2">
    <source>
        <dbReference type="ARBA" id="ARBA00004651"/>
    </source>
</evidence>
<dbReference type="PRINTS" id="PR00344">
    <property type="entry name" value="BCTRLSENSOR"/>
</dbReference>
<dbReference type="STRING" id="1566387.QV13_18120"/>
<evidence type="ECO:0000256" key="10">
    <source>
        <dbReference type="SAM" id="Phobius"/>
    </source>
</evidence>
<evidence type="ECO:0000313" key="12">
    <source>
        <dbReference type="EMBL" id="OCX15089.1"/>
    </source>
</evidence>
<gene>
    <name evidence="12" type="ORF">QV13_18120</name>
</gene>
<dbReference type="AlphaFoldDB" id="A0A1C2DJZ2"/>
<evidence type="ECO:0000313" key="13">
    <source>
        <dbReference type="Proteomes" id="UP000094412"/>
    </source>
</evidence>
<dbReference type="Proteomes" id="UP000094412">
    <property type="component" value="Unassembled WGS sequence"/>
</dbReference>
<dbReference type="EMBL" id="MDEO01000035">
    <property type="protein sequence ID" value="OCX15089.1"/>
    <property type="molecule type" value="Genomic_DNA"/>
</dbReference>
<comment type="catalytic activity">
    <reaction evidence="1">
        <text>ATP + protein L-histidine = ADP + protein N-phospho-L-histidine.</text>
        <dbReference type="EC" id="2.7.13.3"/>
    </reaction>
</comment>
<comment type="subcellular location">
    <subcellularLocation>
        <location evidence="2">Cell membrane</location>
        <topology evidence="2">Multi-pass membrane protein</topology>
    </subcellularLocation>
</comment>
<organism evidence="12 13">
    <name type="scientific">Mesorhizobium hungaricum</name>
    <dbReference type="NCBI Taxonomy" id="1566387"/>
    <lineage>
        <taxon>Bacteria</taxon>
        <taxon>Pseudomonadati</taxon>
        <taxon>Pseudomonadota</taxon>
        <taxon>Alphaproteobacteria</taxon>
        <taxon>Hyphomicrobiales</taxon>
        <taxon>Phyllobacteriaceae</taxon>
        <taxon>Mesorhizobium</taxon>
    </lineage>
</organism>
<dbReference type="InterPro" id="IPR050980">
    <property type="entry name" value="2C_sensor_his_kinase"/>
</dbReference>
<evidence type="ECO:0000256" key="4">
    <source>
        <dbReference type="ARBA" id="ARBA00022475"/>
    </source>
</evidence>
<keyword evidence="6" id="KW-0808">Transferase</keyword>
<dbReference type="GO" id="GO:0000155">
    <property type="term" value="F:phosphorelay sensor kinase activity"/>
    <property type="evidence" value="ECO:0007669"/>
    <property type="project" value="InterPro"/>
</dbReference>
<keyword evidence="10" id="KW-0472">Membrane</keyword>
<sequence>MRRQSGRSARPVRTLKRQLIVRLLTLQATILLAVMAVLFWSGNLFDFKSPDNTIEILGPAVERAPGGALKLRQTADIIALRTAIPDLWFVIHDRRGDRLVEGVVPPQFSAIGDALDDIGQARLGWNIWDPADLPTARVRWIDTAAGEVQIMTGSAAAAPAHIIVLGISLVFLKLVVPIMIIIAVGVLVATPIVVRGALAGLSDAAKQAASIDIDRHATRLSVDNAPSEVLALIKAINDALGRLDEGYERHQRFLADAAHELRTPVAILSMRVAALPTGSEKARLGEDVARLATLTEQLLDLQRLDKQADRFAPVDLVAIGRQVLLDMGPLGFSAGYEMEFHTDIEHAVVSGDQLALERALTNLLQNAIDYGGRRGTITVQISAPATIEVRDQGAGIPSNDRERVFEPFHRLQPHGQGTGLGLNLVKAIVELHGGRVMVADALAKGACLRMIFPPVSRCPERQSDS</sequence>
<keyword evidence="5" id="KW-0597">Phosphoprotein</keyword>
<dbReference type="GO" id="GO:0005886">
    <property type="term" value="C:plasma membrane"/>
    <property type="evidence" value="ECO:0007669"/>
    <property type="project" value="UniProtKB-SubCell"/>
</dbReference>
<evidence type="ECO:0000256" key="8">
    <source>
        <dbReference type="ARBA" id="ARBA00023012"/>
    </source>
</evidence>
<dbReference type="CDD" id="cd00075">
    <property type="entry name" value="HATPase"/>
    <property type="match status" value="1"/>
</dbReference>
<keyword evidence="4" id="KW-1003">Cell membrane</keyword>
<dbReference type="Gene3D" id="1.10.287.130">
    <property type="match status" value="1"/>
</dbReference>
<dbReference type="Gene3D" id="3.30.565.10">
    <property type="entry name" value="Histidine kinase-like ATPase, C-terminal domain"/>
    <property type="match status" value="1"/>
</dbReference>
<keyword evidence="10" id="KW-0812">Transmembrane</keyword>
<comment type="caution">
    <text evidence="12">The sequence shown here is derived from an EMBL/GenBank/DDBJ whole genome shotgun (WGS) entry which is preliminary data.</text>
</comment>
<protein>
    <recommendedName>
        <fullName evidence="3">histidine kinase</fullName>
        <ecNumber evidence="3">2.7.13.3</ecNumber>
    </recommendedName>
</protein>
<keyword evidence="9" id="KW-0843">Virulence</keyword>
<dbReference type="PROSITE" id="PS50109">
    <property type="entry name" value="HIS_KIN"/>
    <property type="match status" value="1"/>
</dbReference>
<dbReference type="PANTHER" id="PTHR44936">
    <property type="entry name" value="SENSOR PROTEIN CREC"/>
    <property type="match status" value="1"/>
</dbReference>
<keyword evidence="13" id="KW-1185">Reference proteome</keyword>
<feature type="domain" description="Histidine kinase" evidence="11">
    <location>
        <begin position="256"/>
        <end position="456"/>
    </location>
</feature>
<dbReference type="SUPFAM" id="SSF47384">
    <property type="entry name" value="Homodimeric domain of signal transducing histidine kinase"/>
    <property type="match status" value="1"/>
</dbReference>
<keyword evidence="8" id="KW-0902">Two-component regulatory system</keyword>
<evidence type="ECO:0000256" key="6">
    <source>
        <dbReference type="ARBA" id="ARBA00022679"/>
    </source>
</evidence>
<evidence type="ECO:0000256" key="9">
    <source>
        <dbReference type="ARBA" id="ARBA00023026"/>
    </source>
</evidence>
<dbReference type="Pfam" id="PF00512">
    <property type="entry name" value="HisKA"/>
    <property type="match status" value="1"/>
</dbReference>
<evidence type="ECO:0000256" key="7">
    <source>
        <dbReference type="ARBA" id="ARBA00022777"/>
    </source>
</evidence>
<evidence type="ECO:0000256" key="3">
    <source>
        <dbReference type="ARBA" id="ARBA00012438"/>
    </source>
</evidence>
<evidence type="ECO:0000256" key="5">
    <source>
        <dbReference type="ARBA" id="ARBA00022553"/>
    </source>
</evidence>
<dbReference type="CDD" id="cd00082">
    <property type="entry name" value="HisKA"/>
    <property type="match status" value="1"/>
</dbReference>
<dbReference type="PANTHER" id="PTHR44936:SF9">
    <property type="entry name" value="SENSOR PROTEIN CREC"/>
    <property type="match status" value="1"/>
</dbReference>
<evidence type="ECO:0000256" key="1">
    <source>
        <dbReference type="ARBA" id="ARBA00000085"/>
    </source>
</evidence>
<feature type="transmembrane region" description="Helical" evidence="10">
    <location>
        <begin position="20"/>
        <end position="40"/>
    </location>
</feature>
<dbReference type="SMART" id="SM00388">
    <property type="entry name" value="HisKA"/>
    <property type="match status" value="1"/>
</dbReference>
<dbReference type="InterPro" id="IPR036890">
    <property type="entry name" value="HATPase_C_sf"/>
</dbReference>